<dbReference type="PANTHER" id="PTHR22683:SF47">
    <property type="entry name" value="FTSK DOMAIN-CONTAINING PROTEIN YDCQ"/>
    <property type="match status" value="1"/>
</dbReference>
<reference evidence="6 7" key="1">
    <citation type="journal article" date="2013" name="BMC Genomics">
        <title>Phylogenetic relationship and virulence inference of Streptococcus Anginosus Group: curated annotation and whole-genome comparative analysis support distinct species designation.</title>
        <authorList>
            <person name="Olson A.B."/>
            <person name="Kent H."/>
            <person name="Sibley C.D."/>
            <person name="Grinwis M.E."/>
            <person name="Mabon P."/>
            <person name="Ouellette C."/>
            <person name="Tyson S."/>
            <person name="Graham M."/>
            <person name="Tyler S.D."/>
            <person name="Van Domselaar G."/>
            <person name="Surette M.G."/>
            <person name="Corbett C.R."/>
        </authorList>
    </citation>
    <scope>NUCLEOTIDE SEQUENCE [LARGE SCALE GENOMIC DNA]</scope>
    <source>
        <strain evidence="6 7">B196</strain>
    </source>
</reference>
<dbReference type="InterPro" id="IPR002543">
    <property type="entry name" value="FtsK_dom"/>
</dbReference>
<feature type="domain" description="FtsK" evidence="5">
    <location>
        <begin position="201"/>
        <end position="386"/>
    </location>
</feature>
<evidence type="ECO:0000313" key="7">
    <source>
        <dbReference type="Proteomes" id="UP000016233"/>
    </source>
</evidence>
<dbReference type="SUPFAM" id="SSF52540">
    <property type="entry name" value="P-loop containing nucleoside triphosphate hydrolases"/>
    <property type="match status" value="1"/>
</dbReference>
<evidence type="ECO:0000256" key="3">
    <source>
        <dbReference type="PROSITE-ProRule" id="PRU00289"/>
    </source>
</evidence>
<dbReference type="PROSITE" id="PS50901">
    <property type="entry name" value="FTSK"/>
    <property type="match status" value="1"/>
</dbReference>
<dbReference type="PATRIC" id="fig|862967.3.peg.1731"/>
<feature type="transmembrane region" description="Helical" evidence="4">
    <location>
        <begin position="214"/>
        <end position="236"/>
    </location>
</feature>
<sequence>MKLFTYRGIRVRKFHEKIKRLTFALFLLPFLLGGSFLAYLHQDQLQNQFQRNPLTYGILFGGSLLGLLLLDGLVQVICYRKFLFFSRLDSLRILSHFLLDNNLYKVKKVKSNHHTRERILLPKVYLKRDRFSITVSLHLQGSRFQDRFIALEKPLEIMFDGDFMNKQFTKGYVSYTIAIDQFSGRLSIFDVKMTEKGIYLMKDVYWDFNKHPHLLIGGGTGGGKTVLLMILIWVLAQIGYVEILDPKRSDFVGLKNIPVFKGRVYWDKKEMLACLKRAEQEMDKRYDYMTSHPNYQAGKKYYAYGLKPRFIVIDELAALAAKLERDYQSSGDFIEYLTELILKGRQSGVIMIVAMQRPDGEYLKTSLRDQFMKRISVGHLEDTGNKMMFGDANANKVFKKIDEIDGEEIFGRGYIANGGEVAREFYSPIVPLEEGFSFFEEYKKLPVLDDPLLEITERTETTQTSSSDLPIEQTESSLLPLNDFAKKADVPISTLRNLVKYVEEQDYTFRREDNRILLDEADMALLEEIVTEKELSDLPYKQVVLQHFETPPEPA</sequence>
<evidence type="ECO:0000313" key="6">
    <source>
        <dbReference type="EMBL" id="AGU77049.1"/>
    </source>
</evidence>
<feature type="transmembrane region" description="Helical" evidence="4">
    <location>
        <begin position="54"/>
        <end position="78"/>
    </location>
</feature>
<evidence type="ECO:0000256" key="4">
    <source>
        <dbReference type="SAM" id="Phobius"/>
    </source>
</evidence>
<dbReference type="HOGENOM" id="CLU_041426_3_1_9"/>
<keyword evidence="2 3" id="KW-0067">ATP-binding</keyword>
<feature type="binding site" evidence="3">
    <location>
        <begin position="218"/>
        <end position="225"/>
    </location>
    <ligand>
        <name>ATP</name>
        <dbReference type="ChEBI" id="CHEBI:30616"/>
    </ligand>
</feature>
<dbReference type="RefSeq" id="WP_021003278.1">
    <property type="nucleotide sequence ID" value="NC_022246.1"/>
</dbReference>
<keyword evidence="4" id="KW-1133">Transmembrane helix</keyword>
<dbReference type="KEGG" id="sib:SIR_1702"/>
<keyword evidence="4" id="KW-0812">Transmembrane</keyword>
<keyword evidence="1 3" id="KW-0547">Nucleotide-binding</keyword>
<organism evidence="6 7">
    <name type="scientific">Streptococcus intermedius B196</name>
    <dbReference type="NCBI Taxonomy" id="862967"/>
    <lineage>
        <taxon>Bacteria</taxon>
        <taxon>Bacillati</taxon>
        <taxon>Bacillota</taxon>
        <taxon>Bacilli</taxon>
        <taxon>Lactobacillales</taxon>
        <taxon>Streptococcaceae</taxon>
        <taxon>Streptococcus</taxon>
        <taxon>Streptococcus anginosus group</taxon>
    </lineage>
</organism>
<keyword evidence="4" id="KW-0472">Membrane</keyword>
<dbReference type="GO" id="GO:0003677">
    <property type="term" value="F:DNA binding"/>
    <property type="evidence" value="ECO:0007669"/>
    <property type="project" value="InterPro"/>
</dbReference>
<accession>T1ZFP5</accession>
<dbReference type="InterPro" id="IPR027417">
    <property type="entry name" value="P-loop_NTPase"/>
</dbReference>
<dbReference type="Pfam" id="PF01580">
    <property type="entry name" value="FtsK_SpoIIIE"/>
    <property type="match status" value="1"/>
</dbReference>
<dbReference type="OrthoDB" id="9807790at2"/>
<dbReference type="InterPro" id="IPR050206">
    <property type="entry name" value="FtsK/SpoIIIE/SftA"/>
</dbReference>
<evidence type="ECO:0000256" key="1">
    <source>
        <dbReference type="ARBA" id="ARBA00022741"/>
    </source>
</evidence>
<dbReference type="EMBL" id="CP003857">
    <property type="protein sequence ID" value="AGU77049.1"/>
    <property type="molecule type" value="Genomic_DNA"/>
</dbReference>
<dbReference type="Gene3D" id="3.40.50.300">
    <property type="entry name" value="P-loop containing nucleotide triphosphate hydrolases"/>
    <property type="match status" value="1"/>
</dbReference>
<gene>
    <name evidence="6" type="ORF">SIR_1702</name>
</gene>
<evidence type="ECO:0000256" key="2">
    <source>
        <dbReference type="ARBA" id="ARBA00022840"/>
    </source>
</evidence>
<protein>
    <submittedName>
        <fullName evidence="6">FtsK/SpoIIIE family protein</fullName>
    </submittedName>
</protein>
<name>T1ZFP5_STRIT</name>
<feature type="transmembrane region" description="Helical" evidence="4">
    <location>
        <begin position="21"/>
        <end position="42"/>
    </location>
</feature>
<dbReference type="eggNOG" id="COG1674">
    <property type="taxonomic scope" value="Bacteria"/>
</dbReference>
<dbReference type="GO" id="GO:0005524">
    <property type="term" value="F:ATP binding"/>
    <property type="evidence" value="ECO:0007669"/>
    <property type="project" value="UniProtKB-UniRule"/>
</dbReference>
<dbReference type="PANTHER" id="PTHR22683">
    <property type="entry name" value="SPORULATION PROTEIN RELATED"/>
    <property type="match status" value="1"/>
</dbReference>
<proteinExistence type="predicted"/>
<evidence type="ECO:0000259" key="5">
    <source>
        <dbReference type="PROSITE" id="PS50901"/>
    </source>
</evidence>
<dbReference type="Proteomes" id="UP000016233">
    <property type="component" value="Chromosome"/>
</dbReference>
<keyword evidence="7" id="KW-1185">Reference proteome</keyword>
<dbReference type="AlphaFoldDB" id="T1ZFP5"/>